<reference evidence="1" key="2">
    <citation type="submission" date="2015-07" db="EMBL/GenBank/DDBJ databases">
        <title>Plasmids, circular viruses and viroids from rat gut.</title>
        <authorList>
            <person name="Jorgensen T.J."/>
            <person name="Hansen M.A."/>
            <person name="Xu Z."/>
            <person name="Tabak M.A."/>
            <person name="Sorensen S.J."/>
            <person name="Hansen L.H."/>
        </authorList>
    </citation>
    <scope>NUCLEOTIDE SEQUENCE</scope>
    <source>
        <plasmid evidence="1">pRGRH0471</plasmid>
    </source>
</reference>
<protein>
    <submittedName>
        <fullName evidence="1">Uncharacterized protein</fullName>
    </submittedName>
</protein>
<dbReference type="PROSITE" id="PS51257">
    <property type="entry name" value="PROKAR_LIPOPROTEIN"/>
    <property type="match status" value="1"/>
</dbReference>
<name>A0A0H5Q0Z9_9ZZZZ</name>
<organism evidence="1">
    <name type="scientific">uncultured prokaryote</name>
    <dbReference type="NCBI Taxonomy" id="198431"/>
    <lineage>
        <taxon>unclassified sequences</taxon>
        <taxon>environmental samples</taxon>
    </lineage>
</organism>
<evidence type="ECO:0000313" key="1">
    <source>
        <dbReference type="EMBL" id="CRY95084.1"/>
    </source>
</evidence>
<accession>A0A0H5Q0Z9</accession>
<dbReference type="EMBL" id="LN853112">
    <property type="protein sequence ID" value="CRY95084.1"/>
    <property type="molecule type" value="Genomic_DNA"/>
</dbReference>
<keyword evidence="1" id="KW-0614">Plasmid</keyword>
<proteinExistence type="predicted"/>
<geneLocation type="plasmid" evidence="1">
    <name>pRGRH0471</name>
</geneLocation>
<reference evidence="1" key="1">
    <citation type="submission" date="2015-06" db="EMBL/GenBank/DDBJ databases">
        <authorList>
            <person name="Joergensen T."/>
        </authorList>
    </citation>
    <scope>NUCLEOTIDE SEQUENCE</scope>
    <source>
        <plasmid evidence="1">pRGRH0471</plasmid>
    </source>
</reference>
<dbReference type="AlphaFoldDB" id="A0A0H5Q0Z9"/>
<sequence length="38" mass="4179">MNKLFSQFAFLLLVGATFFSCSNELNTVGKIGEPLNLN</sequence>